<dbReference type="InterPro" id="IPR036380">
    <property type="entry name" value="Isochorismatase-like_sf"/>
</dbReference>
<organism evidence="4 5">
    <name type="scientific">Microbacterium insulae</name>
    <dbReference type="NCBI Taxonomy" id="483014"/>
    <lineage>
        <taxon>Bacteria</taxon>
        <taxon>Bacillati</taxon>
        <taxon>Actinomycetota</taxon>
        <taxon>Actinomycetes</taxon>
        <taxon>Micrococcales</taxon>
        <taxon>Microbacteriaceae</taxon>
        <taxon>Microbacterium</taxon>
    </lineage>
</organism>
<accession>A0ABW3AE29</accession>
<dbReference type="PANTHER" id="PTHR43540:SF15">
    <property type="entry name" value="BLR5631 PROTEIN"/>
    <property type="match status" value="1"/>
</dbReference>
<gene>
    <name evidence="4" type="ORF">ACFQ0P_02355</name>
</gene>
<evidence type="ECO:0000259" key="3">
    <source>
        <dbReference type="Pfam" id="PF00857"/>
    </source>
</evidence>
<evidence type="ECO:0000256" key="2">
    <source>
        <dbReference type="SAM" id="MobiDB-lite"/>
    </source>
</evidence>
<dbReference type="InterPro" id="IPR050272">
    <property type="entry name" value="Isochorismatase-like_hydrls"/>
</dbReference>
<sequence length="185" mass="18859">MTDVATPPTLVIIDIQRDYFPGGAYPLVGADAAADRAAELLAAVRCAGGRIVHVRHESREEGATMLVPGTPGGEPDPRVAESGGEPVVHKTFPNAFLETGLQDLLGDAAASDLVVVGMMSSMCVDATVRAAVDLGYRVTVGADACAAPDLEFDGTRVGGADVHAAFMAALASGYARVVPVSALLA</sequence>
<dbReference type="Proteomes" id="UP001597055">
    <property type="component" value="Unassembled WGS sequence"/>
</dbReference>
<dbReference type="PANTHER" id="PTHR43540">
    <property type="entry name" value="PEROXYUREIDOACRYLATE/UREIDOACRYLATE AMIDOHYDROLASE-RELATED"/>
    <property type="match status" value="1"/>
</dbReference>
<dbReference type="Pfam" id="PF00857">
    <property type="entry name" value="Isochorismatase"/>
    <property type="match status" value="1"/>
</dbReference>
<feature type="region of interest" description="Disordered" evidence="2">
    <location>
        <begin position="64"/>
        <end position="84"/>
    </location>
</feature>
<dbReference type="EC" id="3.-.-.-" evidence="4"/>
<dbReference type="GO" id="GO:0016787">
    <property type="term" value="F:hydrolase activity"/>
    <property type="evidence" value="ECO:0007669"/>
    <property type="project" value="UniProtKB-KW"/>
</dbReference>
<evidence type="ECO:0000313" key="4">
    <source>
        <dbReference type="EMBL" id="MFD0789227.1"/>
    </source>
</evidence>
<dbReference type="CDD" id="cd01014">
    <property type="entry name" value="nicotinamidase_related"/>
    <property type="match status" value="1"/>
</dbReference>
<dbReference type="RefSeq" id="WP_204980116.1">
    <property type="nucleotide sequence ID" value="NZ_JBHTII010000001.1"/>
</dbReference>
<feature type="domain" description="Isochorismatase-like" evidence="3">
    <location>
        <begin position="9"/>
        <end position="152"/>
    </location>
</feature>
<keyword evidence="5" id="KW-1185">Reference proteome</keyword>
<name>A0ABW3AE29_9MICO</name>
<dbReference type="SUPFAM" id="SSF52499">
    <property type="entry name" value="Isochorismatase-like hydrolases"/>
    <property type="match status" value="1"/>
</dbReference>
<proteinExistence type="predicted"/>
<dbReference type="EMBL" id="JBHTII010000001">
    <property type="protein sequence ID" value="MFD0789227.1"/>
    <property type="molecule type" value="Genomic_DNA"/>
</dbReference>
<dbReference type="Gene3D" id="3.40.50.850">
    <property type="entry name" value="Isochorismatase-like"/>
    <property type="match status" value="1"/>
</dbReference>
<evidence type="ECO:0000313" key="5">
    <source>
        <dbReference type="Proteomes" id="UP001597055"/>
    </source>
</evidence>
<keyword evidence="1 4" id="KW-0378">Hydrolase</keyword>
<protein>
    <submittedName>
        <fullName evidence="4">Cysteine hydrolase family protein</fullName>
        <ecNumber evidence="4">3.-.-.-</ecNumber>
    </submittedName>
</protein>
<reference evidence="5" key="1">
    <citation type="journal article" date="2019" name="Int. J. Syst. Evol. Microbiol.">
        <title>The Global Catalogue of Microorganisms (GCM) 10K type strain sequencing project: providing services to taxonomists for standard genome sequencing and annotation.</title>
        <authorList>
            <consortium name="The Broad Institute Genomics Platform"/>
            <consortium name="The Broad Institute Genome Sequencing Center for Infectious Disease"/>
            <person name="Wu L."/>
            <person name="Ma J."/>
        </authorList>
    </citation>
    <scope>NUCLEOTIDE SEQUENCE [LARGE SCALE GENOMIC DNA]</scope>
    <source>
        <strain evidence="5">CCUG 54523</strain>
    </source>
</reference>
<comment type="caution">
    <text evidence="4">The sequence shown here is derived from an EMBL/GenBank/DDBJ whole genome shotgun (WGS) entry which is preliminary data.</text>
</comment>
<dbReference type="InterPro" id="IPR000868">
    <property type="entry name" value="Isochorismatase-like_dom"/>
</dbReference>
<evidence type="ECO:0000256" key="1">
    <source>
        <dbReference type="ARBA" id="ARBA00022801"/>
    </source>
</evidence>